<dbReference type="EMBL" id="PVWO01000009">
    <property type="protein sequence ID" value="PSB59278.1"/>
    <property type="molecule type" value="Genomic_DNA"/>
</dbReference>
<proteinExistence type="predicted"/>
<protein>
    <submittedName>
        <fullName evidence="2">Uncharacterized protein</fullName>
    </submittedName>
</protein>
<keyword evidence="1" id="KW-1133">Transmembrane helix</keyword>
<evidence type="ECO:0000256" key="1">
    <source>
        <dbReference type="SAM" id="Phobius"/>
    </source>
</evidence>
<reference evidence="2 3" key="1">
    <citation type="submission" date="2018-03" db="EMBL/GenBank/DDBJ databases">
        <title>The ancient ancestry and fast evolution of plastids.</title>
        <authorList>
            <person name="Moore K.R."/>
            <person name="Magnabosco C."/>
            <person name="Momper L."/>
            <person name="Gold D.A."/>
            <person name="Bosak T."/>
            <person name="Fournier G.P."/>
        </authorList>
    </citation>
    <scope>NUCLEOTIDE SEQUENCE [LARGE SCALE GENOMIC DNA]</scope>
    <source>
        <strain evidence="2 3">CCALA 037</strain>
    </source>
</reference>
<dbReference type="AlphaFoldDB" id="A0A2T1GMY6"/>
<evidence type="ECO:0000313" key="2">
    <source>
        <dbReference type="EMBL" id="PSB59278.1"/>
    </source>
</evidence>
<dbReference type="Proteomes" id="UP000238937">
    <property type="component" value="Unassembled WGS sequence"/>
</dbReference>
<gene>
    <name evidence="2" type="ORF">C7B77_01545</name>
</gene>
<feature type="transmembrane region" description="Helical" evidence="1">
    <location>
        <begin position="12"/>
        <end position="32"/>
    </location>
</feature>
<dbReference type="OrthoDB" id="427287at2"/>
<dbReference type="RefSeq" id="WP_106299642.1">
    <property type="nucleotide sequence ID" value="NZ_PVWO01000009.1"/>
</dbReference>
<name>A0A2T1GMY6_9CYAN</name>
<comment type="caution">
    <text evidence="2">The sequence shown here is derived from an EMBL/GenBank/DDBJ whole genome shotgun (WGS) entry which is preliminary data.</text>
</comment>
<organism evidence="2 3">
    <name type="scientific">Chamaesiphon polymorphus CCALA 037</name>
    <dbReference type="NCBI Taxonomy" id="2107692"/>
    <lineage>
        <taxon>Bacteria</taxon>
        <taxon>Bacillati</taxon>
        <taxon>Cyanobacteriota</taxon>
        <taxon>Cyanophyceae</taxon>
        <taxon>Gomontiellales</taxon>
        <taxon>Chamaesiphonaceae</taxon>
        <taxon>Chamaesiphon</taxon>
    </lineage>
</organism>
<keyword evidence="3" id="KW-1185">Reference proteome</keyword>
<evidence type="ECO:0000313" key="3">
    <source>
        <dbReference type="Proteomes" id="UP000238937"/>
    </source>
</evidence>
<accession>A0A2T1GMY6</accession>
<feature type="transmembrane region" description="Helical" evidence="1">
    <location>
        <begin position="52"/>
        <end position="74"/>
    </location>
</feature>
<keyword evidence="1" id="KW-0812">Transmembrane</keyword>
<sequence>MGAKILSLINNLLTFNFFFVLLSFFWFIIAIIGKYTHIPLGLLVWQSLWEPLFLPAISVLMGGAILSGTASYILKDSTRSS</sequence>
<keyword evidence="1" id="KW-0472">Membrane</keyword>